<feature type="domain" description="DH" evidence="2">
    <location>
        <begin position="121"/>
        <end position="230"/>
    </location>
</feature>
<feature type="compositionally biased region" description="Polar residues" evidence="1">
    <location>
        <begin position="27"/>
        <end position="38"/>
    </location>
</feature>
<organism evidence="3 4">
    <name type="scientific">Aquarana catesbeiana</name>
    <name type="common">American bullfrog</name>
    <name type="synonym">Rana catesbeiana</name>
    <dbReference type="NCBI Taxonomy" id="8400"/>
    <lineage>
        <taxon>Eukaryota</taxon>
        <taxon>Metazoa</taxon>
        <taxon>Chordata</taxon>
        <taxon>Craniata</taxon>
        <taxon>Vertebrata</taxon>
        <taxon>Euteleostomi</taxon>
        <taxon>Amphibia</taxon>
        <taxon>Batrachia</taxon>
        <taxon>Anura</taxon>
        <taxon>Neobatrachia</taxon>
        <taxon>Ranoidea</taxon>
        <taxon>Ranidae</taxon>
        <taxon>Aquarana</taxon>
    </lineage>
</organism>
<dbReference type="Pfam" id="PF00621">
    <property type="entry name" value="RhoGEF"/>
    <property type="match status" value="1"/>
</dbReference>
<dbReference type="SMART" id="SM00325">
    <property type="entry name" value="RhoGEF"/>
    <property type="match status" value="1"/>
</dbReference>
<dbReference type="EMBL" id="KV926123">
    <property type="protein sequence ID" value="PIO35224.1"/>
    <property type="molecule type" value="Genomic_DNA"/>
</dbReference>
<feature type="region of interest" description="Disordered" evidence="1">
    <location>
        <begin position="27"/>
        <end position="49"/>
    </location>
</feature>
<evidence type="ECO:0000259" key="2">
    <source>
        <dbReference type="PROSITE" id="PS50010"/>
    </source>
</evidence>
<dbReference type="InterPro" id="IPR011993">
    <property type="entry name" value="PH-like_dom_sf"/>
</dbReference>
<dbReference type="GO" id="GO:0005085">
    <property type="term" value="F:guanyl-nucleotide exchange factor activity"/>
    <property type="evidence" value="ECO:0007669"/>
    <property type="project" value="InterPro"/>
</dbReference>
<dbReference type="Proteomes" id="UP000228934">
    <property type="component" value="Unassembled WGS sequence"/>
</dbReference>
<evidence type="ECO:0000313" key="3">
    <source>
        <dbReference type="EMBL" id="PIO35224.1"/>
    </source>
</evidence>
<sequence length="281" mass="32152">MNGITSKGSLTGSPHLSELSINSQGATTGINSTLSPNLSPDGKPSSPLISPLLNEQICIRTDDEEDSRKKRFPTDKAYYIAKEVSTTECTYLKDLEVITVVISTFIAKEGRSNSQMKGEHQKIGDVMLKNIQGMKQFTTNYQRHYEVLMELEKAIKNSRKLEILCRDFEQEKVCYLPLNMFLLRPLHRLMHYKQIMERLCKHYSPNHTDFRDTRAALAEISEMVAQFHGAMIKMENYQKLQELRKDLTGIDNLVIPGREFIRLGSLSKLSGKGLQQRMFFL</sequence>
<dbReference type="InterPro" id="IPR035899">
    <property type="entry name" value="DBL_dom_sf"/>
</dbReference>
<accession>A0A2G9S549</accession>
<reference evidence="4" key="1">
    <citation type="journal article" date="2017" name="Nat. Commun.">
        <title>The North American bullfrog draft genome provides insight into hormonal regulation of long noncoding RNA.</title>
        <authorList>
            <person name="Hammond S.A."/>
            <person name="Warren R.L."/>
            <person name="Vandervalk B.P."/>
            <person name="Kucuk E."/>
            <person name="Khan H."/>
            <person name="Gibb E.A."/>
            <person name="Pandoh P."/>
            <person name="Kirk H."/>
            <person name="Zhao Y."/>
            <person name="Jones M."/>
            <person name="Mungall A.J."/>
            <person name="Coope R."/>
            <person name="Pleasance S."/>
            <person name="Moore R.A."/>
            <person name="Holt R.A."/>
            <person name="Round J.M."/>
            <person name="Ohora S."/>
            <person name="Walle B.V."/>
            <person name="Veldhoen N."/>
            <person name="Helbing C.C."/>
            <person name="Birol I."/>
        </authorList>
    </citation>
    <scope>NUCLEOTIDE SEQUENCE [LARGE SCALE GENOMIC DNA]</scope>
</reference>
<keyword evidence="4" id="KW-1185">Reference proteome</keyword>
<dbReference type="AlphaFoldDB" id="A0A2G9S549"/>
<protein>
    <recommendedName>
        <fullName evidence="2">DH domain-containing protein</fullName>
    </recommendedName>
</protein>
<dbReference type="PROSITE" id="PS50010">
    <property type="entry name" value="DH_2"/>
    <property type="match status" value="1"/>
</dbReference>
<evidence type="ECO:0000256" key="1">
    <source>
        <dbReference type="SAM" id="MobiDB-lite"/>
    </source>
</evidence>
<name>A0A2G9S549_AQUCT</name>
<proteinExistence type="predicted"/>
<dbReference type="PANTHER" id="PTHR45858">
    <property type="entry name" value="FERM DOMAIN CONTAINING PROTEIN"/>
    <property type="match status" value="1"/>
</dbReference>
<dbReference type="InterPro" id="IPR051835">
    <property type="entry name" value="RAC1-GEF"/>
</dbReference>
<dbReference type="Gene3D" id="2.30.29.30">
    <property type="entry name" value="Pleckstrin-homology domain (PH domain)/Phosphotyrosine-binding domain (PTB)"/>
    <property type="match status" value="1"/>
</dbReference>
<feature type="region of interest" description="Disordered" evidence="1">
    <location>
        <begin position="1"/>
        <end position="20"/>
    </location>
</feature>
<dbReference type="Gene3D" id="1.20.900.10">
    <property type="entry name" value="Dbl homology (DH) domain"/>
    <property type="match status" value="1"/>
</dbReference>
<evidence type="ECO:0000313" key="4">
    <source>
        <dbReference type="Proteomes" id="UP000228934"/>
    </source>
</evidence>
<gene>
    <name evidence="3" type="ORF">AB205_0044130</name>
</gene>
<dbReference type="SUPFAM" id="SSF48065">
    <property type="entry name" value="DBL homology domain (DH-domain)"/>
    <property type="match status" value="1"/>
</dbReference>
<feature type="non-terminal residue" evidence="3">
    <location>
        <position position="281"/>
    </location>
</feature>
<dbReference type="OrthoDB" id="9990815at2759"/>
<dbReference type="InterPro" id="IPR000219">
    <property type="entry name" value="DH_dom"/>
</dbReference>
<dbReference type="PANTHER" id="PTHR45858:SF2">
    <property type="entry name" value="FERM, ARHGEF AND PLECKSTRIN DOMAIN-CONTAINING PROTEIN 1"/>
    <property type="match status" value="1"/>
</dbReference>